<accession>A0A1Y0B0H5</accession>
<keyword evidence="1" id="KW-1133">Transmembrane helix</keyword>
<keyword evidence="1" id="KW-0472">Membrane</keyword>
<keyword evidence="1" id="KW-0812">Transmembrane</keyword>
<name>A0A1Y0B0H5_9LAMI</name>
<evidence type="ECO:0000313" key="2">
    <source>
        <dbReference type="EMBL" id="ART30874.1"/>
    </source>
</evidence>
<dbReference type="EMBL" id="KY774314">
    <property type="protein sequence ID" value="ART30874.1"/>
    <property type="molecule type" value="Genomic_DNA"/>
</dbReference>
<feature type="transmembrane region" description="Helical" evidence="1">
    <location>
        <begin position="12"/>
        <end position="29"/>
    </location>
</feature>
<geneLocation type="mitochondrion" evidence="2"/>
<protein>
    <submittedName>
        <fullName evidence="2">Uncharacterized protein</fullName>
    </submittedName>
</protein>
<gene>
    <name evidence="2" type="ORF">AEK19_MT0619</name>
</gene>
<keyword evidence="2" id="KW-0496">Mitochondrion</keyword>
<reference evidence="2" key="1">
    <citation type="submission" date="2017-03" db="EMBL/GenBank/DDBJ databases">
        <title>The mitochondrial genome of the carnivorous plant Utricularia reniformis (Lentibulariaceae): structure, comparative analysis and evolutionary landmarks.</title>
        <authorList>
            <person name="Silva S.R."/>
            <person name="Alvarenga D.O."/>
            <person name="Michael T.P."/>
            <person name="Miranda V.F.O."/>
            <person name="Varani A.M."/>
        </authorList>
    </citation>
    <scope>NUCLEOTIDE SEQUENCE</scope>
</reference>
<evidence type="ECO:0000256" key="1">
    <source>
        <dbReference type="SAM" id="Phobius"/>
    </source>
</evidence>
<sequence>MLSNSSLTKWKVFSFLLSDTVLIPFRLWYPYPNA</sequence>
<dbReference type="AlphaFoldDB" id="A0A1Y0B0H5"/>
<proteinExistence type="predicted"/>
<organism evidence="2">
    <name type="scientific">Utricularia reniformis</name>
    <dbReference type="NCBI Taxonomy" id="192314"/>
    <lineage>
        <taxon>Eukaryota</taxon>
        <taxon>Viridiplantae</taxon>
        <taxon>Streptophyta</taxon>
        <taxon>Embryophyta</taxon>
        <taxon>Tracheophyta</taxon>
        <taxon>Spermatophyta</taxon>
        <taxon>Magnoliopsida</taxon>
        <taxon>eudicotyledons</taxon>
        <taxon>Gunneridae</taxon>
        <taxon>Pentapetalae</taxon>
        <taxon>asterids</taxon>
        <taxon>lamiids</taxon>
        <taxon>Lamiales</taxon>
        <taxon>Lentibulariaceae</taxon>
        <taxon>Utricularia</taxon>
    </lineage>
</organism>